<dbReference type="Pfam" id="PF13313">
    <property type="entry name" value="DUF4082"/>
    <property type="match status" value="2"/>
</dbReference>
<evidence type="ECO:0000256" key="1">
    <source>
        <dbReference type="ARBA" id="ARBA00022729"/>
    </source>
</evidence>
<dbReference type="Gene3D" id="2.60.40.10">
    <property type="entry name" value="Immunoglobulins"/>
    <property type="match status" value="1"/>
</dbReference>
<feature type="domain" description="SbsA Ig-like" evidence="3">
    <location>
        <begin position="621"/>
        <end position="731"/>
    </location>
</feature>
<evidence type="ECO:0000259" key="4">
    <source>
        <dbReference type="Pfam" id="PF13313"/>
    </source>
</evidence>
<dbReference type="CDD" id="cd03143">
    <property type="entry name" value="A4_beta-galactosidase_middle_domain"/>
    <property type="match status" value="1"/>
</dbReference>
<proteinExistence type="predicted"/>
<dbReference type="InterPro" id="IPR046540">
    <property type="entry name" value="DMFA2_C"/>
</dbReference>
<dbReference type="SUPFAM" id="SSF81296">
    <property type="entry name" value="E set domains"/>
    <property type="match status" value="1"/>
</dbReference>
<dbReference type="Pfam" id="PF13205">
    <property type="entry name" value="Big_5"/>
    <property type="match status" value="2"/>
</dbReference>
<dbReference type="InterPro" id="IPR032812">
    <property type="entry name" value="SbsA_Ig"/>
</dbReference>
<dbReference type="Gene3D" id="3.40.50.880">
    <property type="match status" value="1"/>
</dbReference>
<feature type="signal peptide" evidence="2">
    <location>
        <begin position="1"/>
        <end position="36"/>
    </location>
</feature>
<dbReference type="SUPFAM" id="SSF50939">
    <property type="entry name" value="Sialidases"/>
    <property type="match status" value="1"/>
</dbReference>
<reference evidence="6 7" key="1">
    <citation type="submission" date="2023-11" db="EMBL/GenBank/DDBJ databases">
        <title>Draft genome of Azohydromonas lata strain H1 (DSM1123), a polyhydroxyalkanoate producer.</title>
        <authorList>
            <person name="Traversa D."/>
            <person name="D'Addabbo P."/>
            <person name="Pazzani C."/>
            <person name="Manzari C."/>
            <person name="Chiara M."/>
            <person name="Scrascia M."/>
        </authorList>
    </citation>
    <scope>NUCLEOTIDE SEQUENCE [LARGE SCALE GENOMIC DNA]</scope>
    <source>
        <strain evidence="6 7">H1</strain>
    </source>
</reference>
<evidence type="ECO:0000313" key="7">
    <source>
        <dbReference type="Proteomes" id="UP001293718"/>
    </source>
</evidence>
<keyword evidence="1 2" id="KW-0732">Signal</keyword>
<dbReference type="InterPro" id="IPR025141">
    <property type="entry name" value="DUF4082"/>
</dbReference>
<evidence type="ECO:0000313" key="6">
    <source>
        <dbReference type="EMBL" id="MDZ5457624.1"/>
    </source>
</evidence>
<dbReference type="InterPro" id="IPR014755">
    <property type="entry name" value="Cu-Rt/internalin_Ig-like"/>
</dbReference>
<organism evidence="6 7">
    <name type="scientific">Azohydromonas lata</name>
    <dbReference type="NCBI Taxonomy" id="45677"/>
    <lineage>
        <taxon>Bacteria</taxon>
        <taxon>Pseudomonadati</taxon>
        <taxon>Pseudomonadota</taxon>
        <taxon>Betaproteobacteria</taxon>
        <taxon>Burkholderiales</taxon>
        <taxon>Sphaerotilaceae</taxon>
        <taxon>Azohydromonas</taxon>
    </lineage>
</organism>
<feature type="domain" description="SbsA Ig-like" evidence="3">
    <location>
        <begin position="907"/>
        <end position="1017"/>
    </location>
</feature>
<dbReference type="SUPFAM" id="SSF52317">
    <property type="entry name" value="Class I glutamine amidotransferase-like"/>
    <property type="match status" value="1"/>
</dbReference>
<dbReference type="InterPro" id="IPR014756">
    <property type="entry name" value="Ig_E-set"/>
</dbReference>
<accession>A0ABU5IET5</accession>
<dbReference type="RefSeq" id="WP_322465895.1">
    <property type="nucleotide sequence ID" value="NZ_JAXOJX010000020.1"/>
</dbReference>
<feature type="domain" description="N,N-dimethylformamidase beta subunit-like C-terminal" evidence="5">
    <location>
        <begin position="1083"/>
        <end position="1483"/>
    </location>
</feature>
<dbReference type="EMBL" id="JAXOJX010000020">
    <property type="protein sequence ID" value="MDZ5457624.1"/>
    <property type="molecule type" value="Genomic_DNA"/>
</dbReference>
<dbReference type="InterPro" id="IPR029062">
    <property type="entry name" value="Class_I_gatase-like"/>
</dbReference>
<keyword evidence="7" id="KW-1185">Reference proteome</keyword>
<dbReference type="InterPro" id="IPR013783">
    <property type="entry name" value="Ig-like_fold"/>
</dbReference>
<dbReference type="Pfam" id="PF17957">
    <property type="entry name" value="Big_7"/>
    <property type="match status" value="1"/>
</dbReference>
<evidence type="ECO:0000256" key="2">
    <source>
        <dbReference type="SAM" id="SignalP"/>
    </source>
</evidence>
<feature type="chain" id="PRO_5046118941" evidence="2">
    <location>
        <begin position="37"/>
        <end position="1798"/>
    </location>
</feature>
<evidence type="ECO:0000259" key="5">
    <source>
        <dbReference type="Pfam" id="PF20254"/>
    </source>
</evidence>
<dbReference type="Pfam" id="PF20254">
    <property type="entry name" value="DMFA2_C"/>
    <property type="match status" value="1"/>
</dbReference>
<protein>
    <submittedName>
        <fullName evidence="6">DUF6605 domain-containing protein</fullName>
    </submittedName>
</protein>
<comment type="caution">
    <text evidence="6">The sequence shown here is derived from an EMBL/GenBank/DDBJ whole genome shotgun (WGS) entry which is preliminary data.</text>
</comment>
<gene>
    <name evidence="6" type="ORF">SM757_13675</name>
</gene>
<name>A0ABU5IET5_9BURK</name>
<dbReference type="Proteomes" id="UP001293718">
    <property type="component" value="Unassembled WGS sequence"/>
</dbReference>
<feature type="domain" description="DUF4082" evidence="4">
    <location>
        <begin position="749"/>
        <end position="895"/>
    </location>
</feature>
<dbReference type="InterPro" id="IPR036278">
    <property type="entry name" value="Sialidase_sf"/>
</dbReference>
<dbReference type="Gene3D" id="2.60.40.1220">
    <property type="match status" value="2"/>
</dbReference>
<feature type="domain" description="DUF4082" evidence="4">
    <location>
        <begin position="1639"/>
        <end position="1790"/>
    </location>
</feature>
<sequence>MRPAASSRGRYAAQQLLLWLMAWLLGLLCWARPAQAADPAQGPGGPILVLTNGSSDFGTYYAEILRNEGFNLFTVADVSTVSAATLASYDVVLLAKTPLTATQVATLSTWVNGGGNLIAMAPDAQLAPLLGLAPTGATLAEAYLQVDTATGVGNGIAGQTMQYHGVADRYALSGAAALATLYSSATAATTSPAVTLRSVGAGRAAAFTYDLATSIVYTRQGNPAWATQERDGFTPIRSDDKYFGNAAADAQPDWVDLAKVTIPQADEQQRLLANLITTMNLARKPLPRFWYFPNGHKAVVVMTGDDHGNNGTAGRFDYFKSVSPAGCSVANWECVRGTSYMFPNTPLSDAQAAQYTQDGFEVGLHINTSCGDFTAASLDGIYATQRGDWVAKYASVPPPSTQRHHCIAWSDWSTAAETQLKYGMRLDTSYYFWPPGWVDDVPGLFTGSAMPMRFMKLDGSFVDVFQAATQMTDESGQTYPYTINTLLDRALGAEGYYGAYVINAHTDVALIPEAQTTVTAAQARGVPVISARQMLTWLDARNASYFAAMAWNGSALNFSVSRAAAATGLQGMLPRRSGNDVLVGIVRGGTAVPFTLKVIKGVEYAFFAADTGSYTASYGVDTSGPLVSSTVPAAGATGVGIYGTASATFNEALDPASVNTTTAELRNAANTVVPAAVAYNAANNSVTLTPSAPLAGSTTYTVTLRGGTADPRIKDLAGNPMAANASWSFTTVAAASVQDCPCSAWSSTATPASPSVNDPGAVELGVKFRVDVDGVVTGVRFYKGTGNTGTHIGNLWSLGGTRLATATFGNETASGWQEVQFATPVQVTANTVYVASYYAPNGHYAGDNNFFANTGVDKAPVHLLQNGVSGGNGVYAYGSSSSFPSQTWMASNYWVDVAFTPANAGPDTTPPTVTATAPANSATGVATTASVTATFSEALDATTVSAGTFELRDANGVLVPAAVSYNAASRTATLAPNATLAASSSYTATVKGGAADPRVKDVAGNALATSLAWTFATAAPPPGCANPANAIVAENCLAGSPASEWDISGAGDSSIQGFATDISVNRGGTVSFKVNTTASSYRFDIYRLGWYGGAGARKVATVNPSATLPQSQPSCLTQPGSGLIDCGNWAVSGSWTVPATAVSGIYIARLVRNDTGGASHIAFVVRDDGSAADMVFQTSDTTWQAYNNWGGNSLYQGSPGTNPARAYKVSYNRPFNTRAVDGGQDWIFANEYPMVRWLEANGYSLTYISGVDTDRSAALLQGRKAFLSVGHDEYWSGQQRANVEAARAAGMHMAFFSGNEVFWKTRWESSIDASGTPYRTLVSYKETHANARIDPTGIWTGTWRDARFSPPADGGRPENALTGTIFMNNDTGVYYGITVPPAEGLLRLWRNTAVATRAASNQSSSLPTGVLGYEWDAELDNGARPPGLFRLSQTSITSNGALLDNGSTFGNGTVTHALTMYRHASGARVFGAGTIQWSWGLDATHDLPRGATATVDQSMQQATVNLFADMGVQPGTLRSPLTAATPSGDATAPTVTITAPAAGTSVTVGSTVTFTGTAADTGGQVAGVEYSTDGGSTWHPATGRASWTFSWKPTAAGTANVLVRAVDDSGNMPLPGSASSRSITVAALNCPCSAWPATAAPAVANSTDTRVLNVGVKFRVDVNGYIKGIRFYKGLLNTGTHTGALWTSGGTLLASAPFTNETLSGWQQVNFTTPVAVTANTVYVASYRAPLGRTAADVNYFASTGVDRGPVHLLQNGISGGNGVFIANNNGNSTAVRFPNTTTNSTNYWVDVVFSTTP</sequence>
<evidence type="ECO:0000259" key="3">
    <source>
        <dbReference type="Pfam" id="PF13205"/>
    </source>
</evidence>